<gene>
    <name evidence="3" type="ORF">D641_0105235</name>
</gene>
<dbReference type="InterPro" id="IPR018392">
    <property type="entry name" value="LysM"/>
</dbReference>
<feature type="domain" description="LysM" evidence="2">
    <location>
        <begin position="76"/>
        <end position="124"/>
    </location>
</feature>
<dbReference type="AlphaFoldDB" id="A0A022KZU1"/>
<keyword evidence="4" id="KW-1185">Reference proteome</keyword>
<dbReference type="InterPro" id="IPR036779">
    <property type="entry name" value="LysM_dom_sf"/>
</dbReference>
<protein>
    <submittedName>
        <fullName evidence="3">Peptidoglycan-binding protein LysM</fullName>
    </submittedName>
</protein>
<comment type="caution">
    <text evidence="3">The sequence shown here is derived from an EMBL/GenBank/DDBJ whole genome shotgun (WGS) entry which is preliminary data.</text>
</comment>
<sequence length="131" mass="14154">MHTDTTTVLPFPRRDARRQRTAARSGVRLELTPRGRALVTTIAFLAGLVVAALALLVFDVPAALAGSGQEQQISVTVEAGDTLWEYAERYAPEGVSEQEYIAQVRTMNHLPTGRVAAGQQLELPVGDGVDR</sequence>
<name>A0A022KZU1_9MICO</name>
<dbReference type="OrthoDB" id="5084290at2"/>
<dbReference type="HOGENOM" id="CLU_136034_2_2_11"/>
<reference evidence="3 4" key="1">
    <citation type="journal article" date="2013" name="Genome Announc.">
        <title>Draft genome sequence of an Actinobacterium, Brachybacterium muris strain UCD-AY4.</title>
        <authorList>
            <person name="Lo J.R."/>
            <person name="Lang J.M."/>
            <person name="Darling A.E."/>
            <person name="Eisen J.A."/>
            <person name="Coil D.A."/>
        </authorList>
    </citation>
    <scope>NUCLEOTIDE SEQUENCE [LARGE SCALE GENOMIC DNA]</scope>
    <source>
        <strain evidence="3 4">UCD-AY4</strain>
    </source>
</reference>
<evidence type="ECO:0000259" key="2">
    <source>
        <dbReference type="Pfam" id="PF01476"/>
    </source>
</evidence>
<evidence type="ECO:0000256" key="1">
    <source>
        <dbReference type="SAM" id="Phobius"/>
    </source>
</evidence>
<dbReference type="EMBL" id="AORC01000005">
    <property type="protein sequence ID" value="EYT50186.1"/>
    <property type="molecule type" value="Genomic_DNA"/>
</dbReference>
<evidence type="ECO:0000313" key="3">
    <source>
        <dbReference type="EMBL" id="EYT50186.1"/>
    </source>
</evidence>
<feature type="transmembrane region" description="Helical" evidence="1">
    <location>
        <begin position="37"/>
        <end position="58"/>
    </location>
</feature>
<dbReference type="Proteomes" id="UP000019754">
    <property type="component" value="Unassembled WGS sequence"/>
</dbReference>
<proteinExistence type="predicted"/>
<dbReference type="STRING" id="1249481.D641_0105235"/>
<keyword evidence="1" id="KW-0472">Membrane</keyword>
<keyword evidence="1" id="KW-1133">Transmembrane helix</keyword>
<keyword evidence="1" id="KW-0812">Transmembrane</keyword>
<dbReference type="Pfam" id="PF01476">
    <property type="entry name" value="LysM"/>
    <property type="match status" value="1"/>
</dbReference>
<dbReference type="RefSeq" id="WP_017822751.1">
    <property type="nucleotide sequence ID" value="NZ_AORC01000005.1"/>
</dbReference>
<accession>A0A022KZU1</accession>
<dbReference type="Gene3D" id="3.10.350.10">
    <property type="entry name" value="LysM domain"/>
    <property type="match status" value="1"/>
</dbReference>
<dbReference type="CDD" id="cd00118">
    <property type="entry name" value="LysM"/>
    <property type="match status" value="1"/>
</dbReference>
<evidence type="ECO:0000313" key="4">
    <source>
        <dbReference type="Proteomes" id="UP000019754"/>
    </source>
</evidence>
<organism evidence="3 4">
    <name type="scientific">Brachybacterium muris UCD-AY4</name>
    <dbReference type="NCBI Taxonomy" id="1249481"/>
    <lineage>
        <taxon>Bacteria</taxon>
        <taxon>Bacillati</taxon>
        <taxon>Actinomycetota</taxon>
        <taxon>Actinomycetes</taxon>
        <taxon>Micrococcales</taxon>
        <taxon>Dermabacteraceae</taxon>
        <taxon>Brachybacterium</taxon>
    </lineage>
</organism>